<keyword evidence="1" id="KW-0560">Oxidoreductase</keyword>
<comment type="caution">
    <text evidence="4">The sequence shown here is derived from an EMBL/GenBank/DDBJ whole genome shotgun (WGS) entry which is preliminary data.</text>
</comment>
<dbReference type="SUPFAM" id="SSF51735">
    <property type="entry name" value="NAD(P)-binding Rossmann-fold domains"/>
    <property type="match status" value="1"/>
</dbReference>
<sequence length="363" mass="40338">MPTVLLTGITGFLAAHIAHSFLKHGWTVHGTLRSNSKRTAVEAVPEYAPYLASGHLKLFAVGPLESADWSAAIKGVDSVVHTASPVDFGQDDFRENHLKPAVYGTKGVLQAAAKEAGIKSVVVTSSIGAVGEWRYHPTELKGRTFTENDWNPYTLEQLGEMSATQKSDNPVFPPSMLFYMGSKKYAELAAWDAQKEAKAQGSDWSLATMNCVLIWGPPIQPLSSLSQGGMSTEFMWMLAGGKDKPIMPSLIPYYVDVRDAVEAHYEAAVRHTQGRFLISAGPYEPIKDYDFQEYADKLRDFYPAQADRFALGSPGKYMYQDPGVYDVSNEKSKRELGMTYRPHDETLKDTFDRFFELEKQGLQ</sequence>
<dbReference type="GO" id="GO:0016616">
    <property type="term" value="F:oxidoreductase activity, acting on the CH-OH group of donors, NAD or NADP as acceptor"/>
    <property type="evidence" value="ECO:0007669"/>
    <property type="project" value="TreeGrafter"/>
</dbReference>
<organism evidence="4 5">
    <name type="scientific">Cryptococcus floricola</name>
    <dbReference type="NCBI Taxonomy" id="2591691"/>
    <lineage>
        <taxon>Eukaryota</taxon>
        <taxon>Fungi</taxon>
        <taxon>Dikarya</taxon>
        <taxon>Basidiomycota</taxon>
        <taxon>Agaricomycotina</taxon>
        <taxon>Tremellomycetes</taxon>
        <taxon>Tremellales</taxon>
        <taxon>Cryptococcaceae</taxon>
        <taxon>Cryptococcus</taxon>
    </lineage>
</organism>
<name>A0A5D3AWJ6_9TREE</name>
<comment type="similarity">
    <text evidence="2">Belongs to the NAD(P)-dependent epimerase/dehydratase family. Dihydroflavonol-4-reductase subfamily.</text>
</comment>
<dbReference type="PANTHER" id="PTHR10366:SF579">
    <property type="entry name" value="3-BETA HYDROXYSTEROID DEHYDROGENASE_ISOMERASE FAMILY PROTEIN (AFU_ORTHOLOGUE AFUA_3G02250)"/>
    <property type="match status" value="1"/>
</dbReference>
<reference evidence="4 5" key="1">
    <citation type="submission" date="2017-05" db="EMBL/GenBank/DDBJ databases">
        <title>The Genome Sequence of Tsuchiyaea wingfieldii DSM 27421.</title>
        <authorList>
            <person name="Cuomo C."/>
            <person name="Passer A."/>
            <person name="Billmyre B."/>
            <person name="Heitman J."/>
        </authorList>
    </citation>
    <scope>NUCLEOTIDE SEQUENCE [LARGE SCALE GENOMIC DNA]</scope>
    <source>
        <strain evidence="4 5">DSM 27421</strain>
    </source>
</reference>
<dbReference type="Gene3D" id="3.40.50.720">
    <property type="entry name" value="NAD(P)-binding Rossmann-like Domain"/>
    <property type="match status" value="1"/>
</dbReference>
<protein>
    <recommendedName>
        <fullName evidence="3">NAD-dependent epimerase/dehydratase domain-containing protein</fullName>
    </recommendedName>
</protein>
<evidence type="ECO:0000256" key="2">
    <source>
        <dbReference type="ARBA" id="ARBA00023445"/>
    </source>
</evidence>
<dbReference type="PANTHER" id="PTHR10366">
    <property type="entry name" value="NAD DEPENDENT EPIMERASE/DEHYDRATASE"/>
    <property type="match status" value="1"/>
</dbReference>
<dbReference type="InterPro" id="IPR036291">
    <property type="entry name" value="NAD(P)-bd_dom_sf"/>
</dbReference>
<dbReference type="InterPro" id="IPR001509">
    <property type="entry name" value="Epimerase_deHydtase"/>
</dbReference>
<accession>A0A5D3AWJ6</accession>
<feature type="domain" description="NAD-dependent epimerase/dehydratase" evidence="3">
    <location>
        <begin position="4"/>
        <end position="153"/>
    </location>
</feature>
<dbReference type="CDD" id="cd05227">
    <property type="entry name" value="AR_SDR_e"/>
    <property type="match status" value="1"/>
</dbReference>
<dbReference type="Proteomes" id="UP000322245">
    <property type="component" value="Unassembled WGS sequence"/>
</dbReference>
<dbReference type="InterPro" id="IPR050425">
    <property type="entry name" value="NAD(P)_dehydrat-like"/>
</dbReference>
<evidence type="ECO:0000313" key="5">
    <source>
        <dbReference type="Proteomes" id="UP000322245"/>
    </source>
</evidence>
<proteinExistence type="inferred from homology"/>
<dbReference type="Pfam" id="PF01370">
    <property type="entry name" value="Epimerase"/>
    <property type="match status" value="1"/>
</dbReference>
<dbReference type="AlphaFoldDB" id="A0A5D3AWJ6"/>
<evidence type="ECO:0000313" key="4">
    <source>
        <dbReference type="EMBL" id="TYJ55785.1"/>
    </source>
</evidence>
<dbReference type="EMBL" id="NIDF01000034">
    <property type="protein sequence ID" value="TYJ55785.1"/>
    <property type="molecule type" value="Genomic_DNA"/>
</dbReference>
<gene>
    <name evidence="4" type="ORF">B9479_003563</name>
</gene>
<evidence type="ECO:0000259" key="3">
    <source>
        <dbReference type="Pfam" id="PF01370"/>
    </source>
</evidence>
<keyword evidence="5" id="KW-1185">Reference proteome</keyword>
<evidence type="ECO:0000256" key="1">
    <source>
        <dbReference type="ARBA" id="ARBA00023002"/>
    </source>
</evidence>